<protein>
    <submittedName>
        <fullName evidence="2">Uncharacterized protein</fullName>
    </submittedName>
</protein>
<feature type="non-terminal residue" evidence="2">
    <location>
        <position position="1"/>
    </location>
</feature>
<evidence type="ECO:0000256" key="1">
    <source>
        <dbReference type="SAM" id="MobiDB-lite"/>
    </source>
</evidence>
<evidence type="ECO:0000313" key="3">
    <source>
        <dbReference type="Proteomes" id="UP001171945"/>
    </source>
</evidence>
<name>A0ABT7VU46_9GAMM</name>
<comment type="caution">
    <text evidence="2">The sequence shown here is derived from an EMBL/GenBank/DDBJ whole genome shotgun (WGS) entry which is preliminary data.</text>
</comment>
<evidence type="ECO:0000313" key="2">
    <source>
        <dbReference type="EMBL" id="MDM8563107.1"/>
    </source>
</evidence>
<reference evidence="2" key="1">
    <citation type="submission" date="2023-06" db="EMBL/GenBank/DDBJ databases">
        <title>Uncultivated large filamentous bacteria from sulfidic sediments reveal new species and different genomic features in energy metabolism and defense.</title>
        <authorList>
            <person name="Fonseca A."/>
        </authorList>
    </citation>
    <scope>NUCLEOTIDE SEQUENCE</scope>
    <source>
        <strain evidence="2">HSG4</strain>
    </source>
</reference>
<dbReference type="EMBL" id="JAUCGM010000454">
    <property type="protein sequence ID" value="MDM8563107.1"/>
    <property type="molecule type" value="Genomic_DNA"/>
</dbReference>
<dbReference type="Proteomes" id="UP001171945">
    <property type="component" value="Unassembled WGS sequence"/>
</dbReference>
<accession>A0ABT7VU46</accession>
<gene>
    <name evidence="2" type="ORF">QUF54_07120</name>
</gene>
<organism evidence="2 3">
    <name type="scientific">Candidatus Marithioploca araucensis</name>
    <dbReference type="NCBI Taxonomy" id="70273"/>
    <lineage>
        <taxon>Bacteria</taxon>
        <taxon>Pseudomonadati</taxon>
        <taxon>Pseudomonadota</taxon>
        <taxon>Gammaproteobacteria</taxon>
        <taxon>Thiotrichales</taxon>
        <taxon>Thiotrichaceae</taxon>
        <taxon>Candidatus Marithioploca</taxon>
    </lineage>
</organism>
<keyword evidence="3" id="KW-1185">Reference proteome</keyword>
<feature type="compositionally biased region" description="Basic and acidic residues" evidence="1">
    <location>
        <begin position="61"/>
        <end position="73"/>
    </location>
</feature>
<feature type="region of interest" description="Disordered" evidence="1">
    <location>
        <begin position="52"/>
        <end position="74"/>
    </location>
</feature>
<proteinExistence type="predicted"/>
<sequence>RSFWERGPATSMALRRLALFEKSALATRDYSSPPIGFPDSQRVMMNRTLARPDCIPTPARGNEKNTSKPKGLDSKAYLDYVV</sequence>